<reference evidence="3" key="1">
    <citation type="submission" date="2019-03" db="EMBL/GenBank/DDBJ databases">
        <title>Long read genome sequence of the mycoparasitic Pythium oligandrum ATCC 38472 isolated from sugarbeet rhizosphere.</title>
        <authorList>
            <person name="Gaulin E."/>
        </authorList>
    </citation>
    <scope>NUCLEOTIDE SEQUENCE</scope>
    <source>
        <strain evidence="3">ATCC 38472_TT</strain>
    </source>
</reference>
<dbReference type="Proteomes" id="UP000794436">
    <property type="component" value="Unassembled WGS sequence"/>
</dbReference>
<dbReference type="EMBL" id="SPLM01000003">
    <property type="protein sequence ID" value="TMW68120.1"/>
    <property type="molecule type" value="Genomic_DNA"/>
</dbReference>
<sequence>MGAEASKVATTEAVNPCATEMETYIKCVESKNAESGGLRDGDECEKESEAYRECRRIAKELKKATAAAQKN</sequence>
<accession>A0A8K1CSX1</accession>
<proteinExistence type="predicted"/>
<dbReference type="PROSITE" id="PS51808">
    <property type="entry name" value="CHCH"/>
    <property type="match status" value="1"/>
</dbReference>
<dbReference type="InterPro" id="IPR009069">
    <property type="entry name" value="Cys_alpha_HP_mot_SF"/>
</dbReference>
<feature type="domain" description="CHCH" evidence="2">
    <location>
        <begin position="17"/>
        <end position="56"/>
    </location>
</feature>
<dbReference type="AlphaFoldDB" id="A0A8K1CSX1"/>
<dbReference type="Pfam" id="PF06747">
    <property type="entry name" value="CHCH"/>
    <property type="match status" value="1"/>
</dbReference>
<dbReference type="SUPFAM" id="SSF47072">
    <property type="entry name" value="Cysteine alpha-hairpin motif"/>
    <property type="match status" value="1"/>
</dbReference>
<name>A0A8K1CSX1_PYTOL</name>
<keyword evidence="1" id="KW-1015">Disulfide bond</keyword>
<gene>
    <name evidence="3" type="ORF">Poli38472_007792</name>
</gene>
<comment type="caution">
    <text evidence="3">The sequence shown here is derived from an EMBL/GenBank/DDBJ whole genome shotgun (WGS) entry which is preliminary data.</text>
</comment>
<keyword evidence="4" id="KW-1185">Reference proteome</keyword>
<dbReference type="OrthoDB" id="65213at2759"/>
<evidence type="ECO:0000313" key="4">
    <source>
        <dbReference type="Proteomes" id="UP000794436"/>
    </source>
</evidence>
<evidence type="ECO:0000256" key="1">
    <source>
        <dbReference type="ARBA" id="ARBA00023157"/>
    </source>
</evidence>
<organism evidence="3 4">
    <name type="scientific">Pythium oligandrum</name>
    <name type="common">Mycoparasitic fungus</name>
    <dbReference type="NCBI Taxonomy" id="41045"/>
    <lineage>
        <taxon>Eukaryota</taxon>
        <taxon>Sar</taxon>
        <taxon>Stramenopiles</taxon>
        <taxon>Oomycota</taxon>
        <taxon>Peronosporomycetes</taxon>
        <taxon>Pythiales</taxon>
        <taxon>Pythiaceae</taxon>
        <taxon>Pythium</taxon>
    </lineage>
</organism>
<evidence type="ECO:0000313" key="3">
    <source>
        <dbReference type="EMBL" id="TMW68120.1"/>
    </source>
</evidence>
<evidence type="ECO:0000259" key="2">
    <source>
        <dbReference type="Pfam" id="PF06747"/>
    </source>
</evidence>
<dbReference type="InterPro" id="IPR010625">
    <property type="entry name" value="CHCH"/>
</dbReference>
<protein>
    <recommendedName>
        <fullName evidence="2">CHCH domain-containing protein</fullName>
    </recommendedName>
</protein>